<dbReference type="InterPro" id="IPR005122">
    <property type="entry name" value="Uracil-DNA_glycosylase-like"/>
</dbReference>
<dbReference type="PANTHER" id="PTHR33693:SF1">
    <property type="entry name" value="TYPE-4 URACIL-DNA GLYCOSYLASE"/>
    <property type="match status" value="1"/>
</dbReference>
<evidence type="ECO:0000256" key="9">
    <source>
        <dbReference type="ARBA" id="ARBA00023004"/>
    </source>
</evidence>
<dbReference type="InterPro" id="IPR036895">
    <property type="entry name" value="Uracil-DNA_glycosylase-like_sf"/>
</dbReference>
<dbReference type="NCBIfam" id="TIGR00758">
    <property type="entry name" value="UDG_fam4"/>
    <property type="match status" value="1"/>
</dbReference>
<dbReference type="InterPro" id="IPR005273">
    <property type="entry name" value="Ura-DNA_glyco_family4"/>
</dbReference>
<evidence type="ECO:0000256" key="3">
    <source>
        <dbReference type="ARBA" id="ARBA00012030"/>
    </source>
</evidence>
<dbReference type="AlphaFoldDB" id="A0A398DRA3"/>
<dbReference type="CDD" id="cd10030">
    <property type="entry name" value="UDG-F4_TTUDGA_SPO1dp_like"/>
    <property type="match status" value="1"/>
</dbReference>
<sequence>MFALWPSTKWRRPRGGPVALGPQGADLKETLLASIAEEVVSCQNCKLGATRTKAVPGVGSAHAHICFVGEGPGREEDLSGVPFVGQAGRLLDRMLIAEGLSRRDCYICNIVKCRPPNNRLPEPSEVAACSLYLYAQLAIVEPEVICLLGNTALRFFFGEQYSIGQVRGTILVKDEQRFMPTYHPAAALRNPQYVQVIQSDLRKLAALIQRTRD</sequence>
<keyword evidence="6" id="KW-0479">Metal-binding</keyword>
<dbReference type="OrthoDB" id="5290748at2"/>
<dbReference type="SUPFAM" id="SSF52141">
    <property type="entry name" value="Uracil-DNA glycosylase-like"/>
    <property type="match status" value="1"/>
</dbReference>
<dbReference type="SMART" id="SM00986">
    <property type="entry name" value="UDG"/>
    <property type="match status" value="1"/>
</dbReference>
<dbReference type="EMBL" id="QXIY01000004">
    <property type="protein sequence ID" value="RIE17440.1"/>
    <property type="molecule type" value="Genomic_DNA"/>
</dbReference>
<reference evidence="13 14" key="1">
    <citation type="submission" date="2018-09" db="EMBL/GenBank/DDBJ databases">
        <title>Discovery and Ecogenomic Context for Candidatus Cryosericales, a Global Caldiserica Order Active in Thawing Permafrost.</title>
        <authorList>
            <person name="Martinez M.A."/>
            <person name="Woodcroft B.J."/>
            <person name="Ignacio Espinoza J.C."/>
            <person name="Zayed A."/>
            <person name="Singleton C.M."/>
            <person name="Boyd J."/>
            <person name="Li Y.-F."/>
            <person name="Purvine S."/>
            <person name="Maughan H."/>
            <person name="Hodgkins S.B."/>
            <person name="Anderson D."/>
            <person name="Sederholm M."/>
            <person name="Temperton B."/>
            <person name="Saleska S.R."/>
            <person name="Tyson G.W."/>
            <person name="Rich V.I."/>
        </authorList>
    </citation>
    <scope>NUCLEOTIDE SEQUENCE [LARGE SCALE GENOMIC DNA]</scope>
    <source>
        <strain evidence="13 14">SMC1</strain>
    </source>
</reference>
<keyword evidence="10" id="KW-0411">Iron-sulfur</keyword>
<evidence type="ECO:0000256" key="1">
    <source>
        <dbReference type="ARBA" id="ARBA00001400"/>
    </source>
</evidence>
<dbReference type="GO" id="GO:0051539">
    <property type="term" value="F:4 iron, 4 sulfur cluster binding"/>
    <property type="evidence" value="ECO:0007669"/>
    <property type="project" value="UniProtKB-KW"/>
</dbReference>
<feature type="domain" description="Uracil-DNA glycosylase-like" evidence="12">
    <location>
        <begin position="56"/>
        <end position="202"/>
    </location>
</feature>
<keyword evidence="11" id="KW-0234">DNA repair</keyword>
<evidence type="ECO:0000313" key="14">
    <source>
        <dbReference type="Proteomes" id="UP000266113"/>
    </source>
</evidence>
<dbReference type="InterPro" id="IPR051536">
    <property type="entry name" value="UDG_Type-4/5"/>
</dbReference>
<dbReference type="GO" id="GO:0046872">
    <property type="term" value="F:metal ion binding"/>
    <property type="evidence" value="ECO:0007669"/>
    <property type="project" value="UniProtKB-KW"/>
</dbReference>
<keyword evidence="8" id="KW-0378">Hydrolase</keyword>
<comment type="caution">
    <text evidence="13">The sequence shown here is derived from an EMBL/GenBank/DDBJ whole genome shotgun (WGS) entry which is preliminary data.</text>
</comment>
<dbReference type="SMART" id="SM00987">
    <property type="entry name" value="UreE_C"/>
    <property type="match status" value="1"/>
</dbReference>
<keyword evidence="5" id="KW-0004">4Fe-4S</keyword>
<evidence type="ECO:0000256" key="6">
    <source>
        <dbReference type="ARBA" id="ARBA00022723"/>
    </source>
</evidence>
<keyword evidence="9" id="KW-0408">Iron</keyword>
<name>A0A398DRA3_9BACT</name>
<gene>
    <name evidence="13" type="ORF">SMC1_01695</name>
</gene>
<evidence type="ECO:0000256" key="11">
    <source>
        <dbReference type="ARBA" id="ARBA00023204"/>
    </source>
</evidence>
<keyword evidence="14" id="KW-1185">Reference proteome</keyword>
<organism evidence="13 14">
    <name type="scientific">Candidatus Cryosericum septentrionale</name>
    <dbReference type="NCBI Taxonomy" id="2290913"/>
    <lineage>
        <taxon>Bacteria</taxon>
        <taxon>Pseudomonadati</taxon>
        <taxon>Caldisericota/Cryosericota group</taxon>
        <taxon>Candidatus Cryosericota</taxon>
        <taxon>Candidatus Cryosericia</taxon>
        <taxon>Candidatus Cryosericales</taxon>
        <taxon>Candidatus Cryosericaceae</taxon>
        <taxon>Candidatus Cryosericum</taxon>
    </lineage>
</organism>
<evidence type="ECO:0000259" key="12">
    <source>
        <dbReference type="SMART" id="SM00986"/>
    </source>
</evidence>
<evidence type="ECO:0000256" key="5">
    <source>
        <dbReference type="ARBA" id="ARBA00022485"/>
    </source>
</evidence>
<accession>A0A398DRA3</accession>
<dbReference type="Proteomes" id="UP000266113">
    <property type="component" value="Unassembled WGS sequence"/>
</dbReference>
<evidence type="ECO:0000256" key="10">
    <source>
        <dbReference type="ARBA" id="ARBA00023014"/>
    </source>
</evidence>
<evidence type="ECO:0000313" key="13">
    <source>
        <dbReference type="EMBL" id="RIE17440.1"/>
    </source>
</evidence>
<comment type="similarity">
    <text evidence="2">Belongs to the uracil-DNA glycosylase (UDG) superfamily. Type 4 (UDGa) family.</text>
</comment>
<dbReference type="Pfam" id="PF03167">
    <property type="entry name" value="UDG"/>
    <property type="match status" value="1"/>
</dbReference>
<dbReference type="GO" id="GO:0006281">
    <property type="term" value="P:DNA repair"/>
    <property type="evidence" value="ECO:0007669"/>
    <property type="project" value="UniProtKB-KW"/>
</dbReference>
<protein>
    <recommendedName>
        <fullName evidence="4">Type-4 uracil-DNA glycosylase</fullName>
        <ecNumber evidence="3">3.2.2.27</ecNumber>
    </recommendedName>
</protein>
<evidence type="ECO:0000256" key="4">
    <source>
        <dbReference type="ARBA" id="ARBA00019403"/>
    </source>
</evidence>
<dbReference type="PANTHER" id="PTHR33693">
    <property type="entry name" value="TYPE-5 URACIL-DNA GLYCOSYLASE"/>
    <property type="match status" value="1"/>
</dbReference>
<dbReference type="GO" id="GO:0004844">
    <property type="term" value="F:uracil DNA N-glycosylase activity"/>
    <property type="evidence" value="ECO:0007669"/>
    <property type="project" value="UniProtKB-EC"/>
</dbReference>
<proteinExistence type="inferred from homology"/>
<dbReference type="EC" id="3.2.2.27" evidence="3"/>
<dbReference type="Gene3D" id="3.40.470.10">
    <property type="entry name" value="Uracil-DNA glycosylase-like domain"/>
    <property type="match status" value="1"/>
</dbReference>
<keyword evidence="7" id="KW-0227">DNA damage</keyword>
<evidence type="ECO:0000256" key="7">
    <source>
        <dbReference type="ARBA" id="ARBA00022763"/>
    </source>
</evidence>
<evidence type="ECO:0000256" key="8">
    <source>
        <dbReference type="ARBA" id="ARBA00022801"/>
    </source>
</evidence>
<evidence type="ECO:0000256" key="2">
    <source>
        <dbReference type="ARBA" id="ARBA00006521"/>
    </source>
</evidence>
<comment type="catalytic activity">
    <reaction evidence="1">
        <text>Hydrolyzes single-stranded DNA or mismatched double-stranded DNA and polynucleotides, releasing free uracil.</text>
        <dbReference type="EC" id="3.2.2.27"/>
    </reaction>
</comment>